<keyword evidence="5" id="KW-1185">Reference proteome</keyword>
<dbReference type="PANTHER" id="PTHR43340">
    <property type="entry name" value="HYPOXANTHINE-GUANINE PHOSPHORIBOSYLTRANSFERASE"/>
    <property type="match status" value="1"/>
</dbReference>
<dbReference type="GO" id="GO:0000287">
    <property type="term" value="F:magnesium ion binding"/>
    <property type="evidence" value="ECO:0007669"/>
    <property type="project" value="TreeGrafter"/>
</dbReference>
<evidence type="ECO:0000313" key="4">
    <source>
        <dbReference type="EMBL" id="ODN67143.1"/>
    </source>
</evidence>
<dbReference type="SUPFAM" id="SSF53271">
    <property type="entry name" value="PRTase-like"/>
    <property type="match status" value="1"/>
</dbReference>
<dbReference type="NCBIfam" id="NF006605">
    <property type="entry name" value="PRK09162.1"/>
    <property type="match status" value="1"/>
</dbReference>
<dbReference type="GO" id="GO:0004422">
    <property type="term" value="F:hypoxanthine phosphoribosyltransferase activity"/>
    <property type="evidence" value="ECO:0007669"/>
    <property type="project" value="TreeGrafter"/>
</dbReference>
<sequence>MNQVMQQAECLFTLQAIDESLEQLASQLNQQYVDKNPVLLCVMNGAVMTMGHLLPKLQFNLETDYIHATRYGDKTVGGTLDWRAKPSIELHGRHVLLVDDIYDEGFTLAALREFCQQSGAISVKTLVLADKQHGNKHGIPPEYIGLSLPNRYVFGFGMDYKGYLRNAPGIFAIKENAS</sequence>
<dbReference type="GO" id="GO:0005829">
    <property type="term" value="C:cytosol"/>
    <property type="evidence" value="ECO:0007669"/>
    <property type="project" value="TreeGrafter"/>
</dbReference>
<comment type="catalytic activity">
    <reaction evidence="1">
        <text>GMP + diphosphate = guanine + 5-phospho-alpha-D-ribose 1-diphosphate</text>
        <dbReference type="Rhea" id="RHEA:25424"/>
        <dbReference type="ChEBI" id="CHEBI:16235"/>
        <dbReference type="ChEBI" id="CHEBI:33019"/>
        <dbReference type="ChEBI" id="CHEBI:58017"/>
        <dbReference type="ChEBI" id="CHEBI:58115"/>
        <dbReference type="EC" id="2.4.2.8"/>
    </reaction>
    <physiologicalReaction direction="right-to-left" evidence="1">
        <dbReference type="Rhea" id="RHEA:25426"/>
    </physiologicalReaction>
</comment>
<dbReference type="STRING" id="291169.A9E74_01215"/>
<dbReference type="EC" id="2.4.2.8" evidence="4"/>
<name>A0A1E3GSW8_9GAMM</name>
<gene>
    <name evidence="4" type="primary">hpt</name>
    <name evidence="4" type="ORF">A9E74_01215</name>
</gene>
<dbReference type="InterPro" id="IPR050408">
    <property type="entry name" value="HGPRT"/>
</dbReference>
<dbReference type="PANTHER" id="PTHR43340:SF1">
    <property type="entry name" value="HYPOXANTHINE PHOSPHORIBOSYLTRANSFERASE"/>
    <property type="match status" value="1"/>
</dbReference>
<dbReference type="InterPro" id="IPR029057">
    <property type="entry name" value="PRTase-like"/>
</dbReference>
<reference evidence="4 5" key="1">
    <citation type="submission" date="2016-07" db="EMBL/GenBank/DDBJ databases">
        <title>Draft Genome Sequence of Methylophaga muralis Bur 1.</title>
        <authorList>
            <person name="Vasilenko O.V."/>
            <person name="Doronina N.V."/>
            <person name="Shmareva M.N."/>
            <person name="Tarlachkov S.V."/>
            <person name="Mustakhimov I."/>
            <person name="Trotsenko Y.A."/>
        </authorList>
    </citation>
    <scope>NUCLEOTIDE SEQUENCE [LARGE SCALE GENOMIC DNA]</scope>
    <source>
        <strain evidence="4 5">Bur 1</strain>
    </source>
</reference>
<protein>
    <submittedName>
        <fullName evidence="4">Hypoxanthine-guanine phosphoribosyltransferase</fullName>
        <ecNumber evidence="4">2.4.2.8</ecNumber>
    </submittedName>
</protein>
<dbReference type="GO" id="GO:0052657">
    <property type="term" value="F:guanine phosphoribosyltransferase activity"/>
    <property type="evidence" value="ECO:0007669"/>
    <property type="project" value="RHEA"/>
</dbReference>
<feature type="domain" description="Phosphoribosyltransferase" evidence="3">
    <location>
        <begin position="15"/>
        <end position="160"/>
    </location>
</feature>
<accession>A0A1E3GSW8</accession>
<keyword evidence="4" id="KW-0328">Glycosyltransferase</keyword>
<dbReference type="GO" id="GO:0046100">
    <property type="term" value="P:hypoxanthine metabolic process"/>
    <property type="evidence" value="ECO:0007669"/>
    <property type="project" value="TreeGrafter"/>
</dbReference>
<dbReference type="RefSeq" id="WP_069295702.1">
    <property type="nucleotide sequence ID" value="NZ_MCRI01000009.1"/>
</dbReference>
<dbReference type="GO" id="GO:0006178">
    <property type="term" value="P:guanine salvage"/>
    <property type="evidence" value="ECO:0007669"/>
    <property type="project" value="TreeGrafter"/>
</dbReference>
<evidence type="ECO:0000256" key="1">
    <source>
        <dbReference type="ARBA" id="ARBA00048811"/>
    </source>
</evidence>
<dbReference type="CDD" id="cd06223">
    <property type="entry name" value="PRTases_typeI"/>
    <property type="match status" value="1"/>
</dbReference>
<evidence type="ECO:0000256" key="2">
    <source>
        <dbReference type="ARBA" id="ARBA00049402"/>
    </source>
</evidence>
<comment type="catalytic activity">
    <reaction evidence="2">
        <text>IMP + diphosphate = hypoxanthine + 5-phospho-alpha-D-ribose 1-diphosphate</text>
        <dbReference type="Rhea" id="RHEA:17973"/>
        <dbReference type="ChEBI" id="CHEBI:17368"/>
        <dbReference type="ChEBI" id="CHEBI:33019"/>
        <dbReference type="ChEBI" id="CHEBI:58017"/>
        <dbReference type="ChEBI" id="CHEBI:58053"/>
        <dbReference type="EC" id="2.4.2.8"/>
    </reaction>
    <physiologicalReaction direction="right-to-left" evidence="2">
        <dbReference type="Rhea" id="RHEA:17975"/>
    </physiologicalReaction>
</comment>
<dbReference type="Pfam" id="PF00156">
    <property type="entry name" value="Pribosyltran"/>
    <property type="match status" value="1"/>
</dbReference>
<dbReference type="Gene3D" id="3.40.50.2020">
    <property type="match status" value="1"/>
</dbReference>
<dbReference type="InterPro" id="IPR000836">
    <property type="entry name" value="PRTase_dom"/>
</dbReference>
<organism evidence="4 5">
    <name type="scientific">Methylophaga muralis</name>
    <dbReference type="NCBI Taxonomy" id="291169"/>
    <lineage>
        <taxon>Bacteria</taxon>
        <taxon>Pseudomonadati</taxon>
        <taxon>Pseudomonadota</taxon>
        <taxon>Gammaproteobacteria</taxon>
        <taxon>Thiotrichales</taxon>
        <taxon>Piscirickettsiaceae</taxon>
        <taxon>Methylophaga</taxon>
    </lineage>
</organism>
<dbReference type="AlphaFoldDB" id="A0A1E3GSW8"/>
<dbReference type="GO" id="GO:0032264">
    <property type="term" value="P:IMP salvage"/>
    <property type="evidence" value="ECO:0007669"/>
    <property type="project" value="TreeGrafter"/>
</dbReference>
<evidence type="ECO:0000259" key="3">
    <source>
        <dbReference type="Pfam" id="PF00156"/>
    </source>
</evidence>
<comment type="caution">
    <text evidence="4">The sequence shown here is derived from an EMBL/GenBank/DDBJ whole genome shotgun (WGS) entry which is preliminary data.</text>
</comment>
<dbReference type="PATRIC" id="fig|291169.3.peg.1219"/>
<keyword evidence="4" id="KW-0808">Transferase</keyword>
<dbReference type="GO" id="GO:0032263">
    <property type="term" value="P:GMP salvage"/>
    <property type="evidence" value="ECO:0007669"/>
    <property type="project" value="TreeGrafter"/>
</dbReference>
<evidence type="ECO:0000313" key="5">
    <source>
        <dbReference type="Proteomes" id="UP000094379"/>
    </source>
</evidence>
<proteinExistence type="predicted"/>
<dbReference type="Proteomes" id="UP000094379">
    <property type="component" value="Unassembled WGS sequence"/>
</dbReference>
<dbReference type="EMBL" id="MCRI01000009">
    <property type="protein sequence ID" value="ODN67143.1"/>
    <property type="molecule type" value="Genomic_DNA"/>
</dbReference>